<dbReference type="InterPro" id="IPR000515">
    <property type="entry name" value="MetI-like"/>
</dbReference>
<sequence>MSNWLQTNLPNVYKIGLTGPNGWLAATYTTLYMTIWAFLIGGFIGLLTGLFLVLTAPGGVLENRVVFHILDKITSVFRAVPFIILLFILAPVTFLLIKTNLGPTAAIVPLSVATFAFFTRQVQVVLSELDRGVIEAAQASGATSFDLIKVYLSEGLPDLIRVSTVTLISLVGETAMAGAIGGGGIGNVAISYGYNRFNHDVTWTATLLILLMIFSIQLLGDLLTRKVSHR</sequence>
<name>A0A0E4H621_9STRE</name>
<evidence type="ECO:0000256" key="2">
    <source>
        <dbReference type="ARBA" id="ARBA00022448"/>
    </source>
</evidence>
<feature type="domain" description="ABC transmembrane type-1" evidence="8">
    <location>
        <begin position="27"/>
        <end position="220"/>
    </location>
</feature>
<accession>A0A0E4H621</accession>
<dbReference type="Pfam" id="PF00528">
    <property type="entry name" value="BPD_transp_1"/>
    <property type="match status" value="1"/>
</dbReference>
<dbReference type="PROSITE" id="PS50928">
    <property type="entry name" value="ABC_TM1"/>
    <property type="match status" value="1"/>
</dbReference>
<evidence type="ECO:0000313" key="9">
    <source>
        <dbReference type="EMBL" id="CQR25818.1"/>
    </source>
</evidence>
<dbReference type="STRING" id="1608583.BN1356_02164"/>
<dbReference type="Gene3D" id="1.10.3720.10">
    <property type="entry name" value="MetI-like"/>
    <property type="match status" value="1"/>
</dbReference>
<organism evidence="9 10">
    <name type="scientific">Streptococcus varani</name>
    <dbReference type="NCBI Taxonomy" id="1608583"/>
    <lineage>
        <taxon>Bacteria</taxon>
        <taxon>Bacillati</taxon>
        <taxon>Bacillota</taxon>
        <taxon>Bacilli</taxon>
        <taxon>Lactobacillales</taxon>
        <taxon>Streptococcaceae</taxon>
        <taxon>Streptococcus</taxon>
    </lineage>
</organism>
<keyword evidence="3" id="KW-1003">Cell membrane</keyword>
<dbReference type="GO" id="GO:0005886">
    <property type="term" value="C:plasma membrane"/>
    <property type="evidence" value="ECO:0007669"/>
    <property type="project" value="UniProtKB-SubCell"/>
</dbReference>
<dbReference type="RefSeq" id="WP_093651331.1">
    <property type="nucleotide sequence ID" value="NZ_CTEN01000004.1"/>
</dbReference>
<evidence type="ECO:0000256" key="5">
    <source>
        <dbReference type="ARBA" id="ARBA00022989"/>
    </source>
</evidence>
<keyword evidence="6 7" id="KW-0472">Membrane</keyword>
<feature type="transmembrane region" description="Helical" evidence="7">
    <location>
        <begin position="31"/>
        <end position="54"/>
    </location>
</feature>
<comment type="similarity">
    <text evidence="7">Belongs to the binding-protein-dependent transport system permease family.</text>
</comment>
<keyword evidence="5 7" id="KW-1133">Transmembrane helix</keyword>
<evidence type="ECO:0000256" key="1">
    <source>
        <dbReference type="ARBA" id="ARBA00004651"/>
    </source>
</evidence>
<dbReference type="SUPFAM" id="SSF161098">
    <property type="entry name" value="MetI-like"/>
    <property type="match status" value="1"/>
</dbReference>
<feature type="transmembrane region" description="Helical" evidence="7">
    <location>
        <begin position="75"/>
        <end position="97"/>
    </location>
</feature>
<dbReference type="EMBL" id="CTEN01000004">
    <property type="protein sequence ID" value="CQR25818.1"/>
    <property type="molecule type" value="Genomic_DNA"/>
</dbReference>
<evidence type="ECO:0000256" key="3">
    <source>
        <dbReference type="ARBA" id="ARBA00022475"/>
    </source>
</evidence>
<evidence type="ECO:0000256" key="4">
    <source>
        <dbReference type="ARBA" id="ARBA00022692"/>
    </source>
</evidence>
<comment type="subcellular location">
    <subcellularLocation>
        <location evidence="1 7">Cell membrane</location>
        <topology evidence="1 7">Multi-pass membrane protein</topology>
    </subcellularLocation>
</comment>
<gene>
    <name evidence="9" type="ORF">BN1356_02164</name>
</gene>
<keyword evidence="2 7" id="KW-0813">Transport</keyword>
<reference evidence="10" key="1">
    <citation type="submission" date="2015-03" db="EMBL/GenBank/DDBJ databases">
        <authorList>
            <person name="Urmite Genomes"/>
        </authorList>
    </citation>
    <scope>NUCLEOTIDE SEQUENCE [LARGE SCALE GENOMIC DNA]</scope>
    <source>
        <strain evidence="10">FF10</strain>
    </source>
</reference>
<dbReference type="OrthoDB" id="9793490at2"/>
<protein>
    <submittedName>
        <fullName evidence="9">ABC transporter permease</fullName>
    </submittedName>
</protein>
<proteinExistence type="inferred from homology"/>
<evidence type="ECO:0000256" key="6">
    <source>
        <dbReference type="ARBA" id="ARBA00023136"/>
    </source>
</evidence>
<keyword evidence="10" id="KW-1185">Reference proteome</keyword>
<evidence type="ECO:0000313" key="10">
    <source>
        <dbReference type="Proteomes" id="UP000198604"/>
    </source>
</evidence>
<dbReference type="AlphaFoldDB" id="A0A0E4H621"/>
<evidence type="ECO:0000256" key="7">
    <source>
        <dbReference type="RuleBase" id="RU363032"/>
    </source>
</evidence>
<dbReference type="Proteomes" id="UP000198604">
    <property type="component" value="Unassembled WGS sequence"/>
</dbReference>
<feature type="transmembrane region" description="Helical" evidence="7">
    <location>
        <begin position="201"/>
        <end position="220"/>
    </location>
</feature>
<dbReference type="InterPro" id="IPR035906">
    <property type="entry name" value="MetI-like_sf"/>
</dbReference>
<dbReference type="PANTHER" id="PTHR30450:SF1">
    <property type="entry name" value="D-METHIONINE TRANSPORT SYSTEM PERMEASE PROTEIN METI-RELATED"/>
    <property type="match status" value="1"/>
</dbReference>
<dbReference type="InterPro" id="IPR051322">
    <property type="entry name" value="AA_ABC_Transporter_Permease"/>
</dbReference>
<keyword evidence="4 7" id="KW-0812">Transmembrane</keyword>
<dbReference type="GO" id="GO:0048473">
    <property type="term" value="P:D-methionine transmembrane transport"/>
    <property type="evidence" value="ECO:0007669"/>
    <property type="project" value="TreeGrafter"/>
</dbReference>
<dbReference type="CDD" id="cd06261">
    <property type="entry name" value="TM_PBP2"/>
    <property type="match status" value="1"/>
</dbReference>
<dbReference type="PANTHER" id="PTHR30450">
    <property type="entry name" value="ABC TRANSPORTER PERMEASE"/>
    <property type="match status" value="1"/>
</dbReference>
<evidence type="ECO:0000259" key="8">
    <source>
        <dbReference type="PROSITE" id="PS50928"/>
    </source>
</evidence>